<dbReference type="InterPro" id="IPR016192">
    <property type="entry name" value="APOBEC/CMP_deaminase_Zn-bd"/>
</dbReference>
<dbReference type="PIRSF" id="PIRSF006769">
    <property type="entry name" value="RibD"/>
    <property type="match status" value="1"/>
</dbReference>
<dbReference type="NCBIfam" id="TIGR00326">
    <property type="entry name" value="eubact_ribD"/>
    <property type="match status" value="1"/>
</dbReference>
<comment type="catalytic activity">
    <reaction evidence="13 14">
        <text>2,5-diamino-6-hydroxy-4-(5-phosphoribosylamino)-pyrimidine + H2O + H(+) = 5-amino-6-(5-phospho-D-ribosylamino)uracil + NH4(+)</text>
        <dbReference type="Rhea" id="RHEA:21868"/>
        <dbReference type="ChEBI" id="CHEBI:15377"/>
        <dbReference type="ChEBI" id="CHEBI:15378"/>
        <dbReference type="ChEBI" id="CHEBI:28938"/>
        <dbReference type="ChEBI" id="CHEBI:58453"/>
        <dbReference type="ChEBI" id="CHEBI:58614"/>
        <dbReference type="EC" id="3.5.4.26"/>
    </reaction>
</comment>
<dbReference type="AlphaFoldDB" id="A0A0A1MQ59"/>
<organism evidence="19 20">
    <name type="scientific">Oceanobacillus oncorhynchi</name>
    <dbReference type="NCBI Taxonomy" id="545501"/>
    <lineage>
        <taxon>Bacteria</taxon>
        <taxon>Bacillati</taxon>
        <taxon>Bacillota</taxon>
        <taxon>Bacilli</taxon>
        <taxon>Bacillales</taxon>
        <taxon>Bacillaceae</taxon>
        <taxon>Oceanobacillus</taxon>
    </lineage>
</organism>
<dbReference type="InterPro" id="IPR002125">
    <property type="entry name" value="CMP_dCMP_dom"/>
</dbReference>
<keyword evidence="9 14" id="KW-0521">NADP</keyword>
<dbReference type="InterPro" id="IPR024072">
    <property type="entry name" value="DHFR-like_dom_sf"/>
</dbReference>
<evidence type="ECO:0000256" key="10">
    <source>
        <dbReference type="ARBA" id="ARBA00023002"/>
    </source>
</evidence>
<evidence type="ECO:0000256" key="3">
    <source>
        <dbReference type="ARBA" id="ARBA00004910"/>
    </source>
</evidence>
<dbReference type="STRING" id="545501.BN997_01699"/>
<feature type="binding site" evidence="17">
    <location>
        <position position="85"/>
    </location>
    <ligand>
        <name>Zn(2+)</name>
        <dbReference type="ChEBI" id="CHEBI:29105"/>
        <note>catalytic</note>
    </ligand>
</feature>
<evidence type="ECO:0000256" key="6">
    <source>
        <dbReference type="ARBA" id="ARBA00022619"/>
    </source>
</evidence>
<dbReference type="SUPFAM" id="SSF53597">
    <property type="entry name" value="Dihydrofolate reductase-like"/>
    <property type="match status" value="1"/>
</dbReference>
<feature type="binding site" evidence="16">
    <location>
        <position position="205"/>
    </location>
    <ligand>
        <name>substrate</name>
    </ligand>
</feature>
<comment type="pathway">
    <text evidence="2 14">Cofactor biosynthesis; riboflavin biosynthesis; 5-amino-6-(D-ribitylamino)uracil from GTP: step 2/4.</text>
</comment>
<keyword evidence="8 14" id="KW-0862">Zinc</keyword>
<dbReference type="EC" id="3.5.4.26" evidence="14"/>
<comment type="similarity">
    <text evidence="4 14">In the N-terminal section; belongs to the cytidine and deoxycytidylate deaminase family.</text>
</comment>
<dbReference type="Proteomes" id="UP000040453">
    <property type="component" value="Unassembled WGS sequence"/>
</dbReference>
<evidence type="ECO:0000256" key="11">
    <source>
        <dbReference type="ARBA" id="ARBA00023268"/>
    </source>
</evidence>
<keyword evidence="6 14" id="KW-0686">Riboflavin biosynthesis</keyword>
<dbReference type="PROSITE" id="PS51747">
    <property type="entry name" value="CYT_DCMP_DEAMINASES_2"/>
    <property type="match status" value="1"/>
</dbReference>
<evidence type="ECO:0000256" key="5">
    <source>
        <dbReference type="ARBA" id="ARBA00007417"/>
    </source>
</evidence>
<feature type="binding site" evidence="16">
    <location>
        <position position="185"/>
    </location>
    <ligand>
        <name>substrate</name>
    </ligand>
</feature>
<evidence type="ECO:0000256" key="9">
    <source>
        <dbReference type="ARBA" id="ARBA00022857"/>
    </source>
</evidence>
<evidence type="ECO:0000256" key="16">
    <source>
        <dbReference type="PIRSR" id="PIRSR006769-2"/>
    </source>
</evidence>
<dbReference type="PANTHER" id="PTHR38011">
    <property type="entry name" value="DIHYDROFOLATE REDUCTASE FAMILY PROTEIN (AFU_ORTHOLOGUE AFUA_8G06820)"/>
    <property type="match status" value="1"/>
</dbReference>
<keyword evidence="10 14" id="KW-0560">Oxidoreductase</keyword>
<feature type="domain" description="CMP/dCMP-type deaminase" evidence="18">
    <location>
        <begin position="1"/>
        <end position="124"/>
    </location>
</feature>
<evidence type="ECO:0000256" key="13">
    <source>
        <dbReference type="ARBA" id="ARBA00049886"/>
    </source>
</evidence>
<sequence length="375" mass="42205">MDERYMEQAIELAGLGRGKTYTNPLVGAVIVKDGVILATGYHSKYGDKHAEKMAVDQCESPEEMIDATIYVTLEPCNHTEKQPPCTQMIIDSGISKVVIAQLDPNPVVAGKGKAYLESQGIQVVSGILQEKAEALNKHYNYFHRRKRPYIVLKQAVSLDGKLSIDPSQRTYLTGEETYKKVREERQYYQAILTGSRTILADDPKLLPNVITDFPPVRIILDRRGQALDFEKYQIYQEAVPVWVFTKNDSIANTPEHVRLIPDQYWTIPKVVDYLQKEGIQSVYVEGGSKIHDAFLAENKFEEVITYISPKLIGGNGVPAFYSDRKVSSVMPLALQSVEAVGEDIRIVSRRGKKDVYRVDSGSRDSQENQKSKPAY</sequence>
<dbReference type="PANTHER" id="PTHR38011:SF7">
    <property type="entry name" value="2,5-DIAMINO-6-RIBOSYLAMINO-4(3H)-PYRIMIDINONE 5'-PHOSPHATE REDUCTASE"/>
    <property type="match status" value="1"/>
</dbReference>
<dbReference type="GO" id="GO:0008270">
    <property type="term" value="F:zinc ion binding"/>
    <property type="evidence" value="ECO:0007669"/>
    <property type="project" value="InterPro"/>
</dbReference>
<dbReference type="InterPro" id="IPR004794">
    <property type="entry name" value="Eubact_RibD"/>
</dbReference>
<comment type="function">
    <text evidence="1 14">Converts 2,5-diamino-6-(ribosylamino)-4(3h)-pyrimidinone 5'-phosphate into 5-amino-6-(ribosylamino)-2,4(1h,3h)-pyrimidinedione 5'-phosphate.</text>
</comment>
<feature type="active site" description="Proton donor" evidence="15">
    <location>
        <position position="51"/>
    </location>
</feature>
<feature type="binding site" evidence="16">
    <location>
        <position position="285"/>
    </location>
    <ligand>
        <name>substrate</name>
    </ligand>
</feature>
<dbReference type="GO" id="GO:0008835">
    <property type="term" value="F:diaminohydroxyphosphoribosylaminopyrimidine deaminase activity"/>
    <property type="evidence" value="ECO:0007669"/>
    <property type="project" value="UniProtKB-EC"/>
</dbReference>
<gene>
    <name evidence="19" type="primary">ribD</name>
    <name evidence="19" type="ORF">BN997_01699</name>
</gene>
<accession>A0A0A1MQ59</accession>
<feature type="binding site" evidence="16">
    <location>
        <position position="197"/>
    </location>
    <ligand>
        <name>NADP(+)</name>
        <dbReference type="ChEBI" id="CHEBI:58349"/>
    </ligand>
</feature>
<dbReference type="InterPro" id="IPR016193">
    <property type="entry name" value="Cytidine_deaminase-like"/>
</dbReference>
<evidence type="ECO:0000256" key="15">
    <source>
        <dbReference type="PIRSR" id="PIRSR006769-1"/>
    </source>
</evidence>
<evidence type="ECO:0000256" key="2">
    <source>
        <dbReference type="ARBA" id="ARBA00004882"/>
    </source>
</evidence>
<comment type="catalytic activity">
    <reaction evidence="12 14">
        <text>5-amino-6-(5-phospho-D-ribitylamino)uracil + NADP(+) = 5-amino-6-(5-phospho-D-ribosylamino)uracil + NADPH + H(+)</text>
        <dbReference type="Rhea" id="RHEA:17845"/>
        <dbReference type="ChEBI" id="CHEBI:15378"/>
        <dbReference type="ChEBI" id="CHEBI:57783"/>
        <dbReference type="ChEBI" id="CHEBI:58349"/>
        <dbReference type="ChEBI" id="CHEBI:58421"/>
        <dbReference type="ChEBI" id="CHEBI:58453"/>
        <dbReference type="EC" id="1.1.1.193"/>
    </reaction>
</comment>
<comment type="similarity">
    <text evidence="5 14">In the C-terminal section; belongs to the HTP reductase family.</text>
</comment>
<dbReference type="UniPathway" id="UPA00275">
    <property type="reaction ID" value="UER00401"/>
</dbReference>
<dbReference type="Gene3D" id="3.40.430.10">
    <property type="entry name" value="Dihydrofolate Reductase, subunit A"/>
    <property type="match status" value="1"/>
</dbReference>
<feature type="binding site" evidence="16">
    <location>
        <position position="155"/>
    </location>
    <ligand>
        <name>NADP(+)</name>
        <dbReference type="ChEBI" id="CHEBI:58349"/>
    </ligand>
</feature>
<keyword evidence="7 14" id="KW-0479">Metal-binding</keyword>
<evidence type="ECO:0000256" key="17">
    <source>
        <dbReference type="PIRSR" id="PIRSR006769-3"/>
    </source>
</evidence>
<dbReference type="RefSeq" id="WP_042531251.1">
    <property type="nucleotide sequence ID" value="NZ_CDGG01000001.1"/>
</dbReference>
<feature type="binding site" evidence="17">
    <location>
        <position position="76"/>
    </location>
    <ligand>
        <name>Zn(2+)</name>
        <dbReference type="ChEBI" id="CHEBI:29105"/>
        <note>catalytic</note>
    </ligand>
</feature>
<dbReference type="EC" id="1.1.1.193" evidence="14"/>
<comment type="cofactor">
    <cofactor evidence="14 17">
        <name>Zn(2+)</name>
        <dbReference type="ChEBI" id="CHEBI:29105"/>
    </cofactor>
    <text evidence="14 17">Binds 1 zinc ion.</text>
</comment>
<evidence type="ECO:0000256" key="4">
    <source>
        <dbReference type="ARBA" id="ARBA00005259"/>
    </source>
</evidence>
<dbReference type="InterPro" id="IPR002734">
    <property type="entry name" value="RibDG_C"/>
</dbReference>
<evidence type="ECO:0000313" key="20">
    <source>
        <dbReference type="Proteomes" id="UP000040453"/>
    </source>
</evidence>
<evidence type="ECO:0000313" key="19">
    <source>
        <dbReference type="EMBL" id="CEI81844.1"/>
    </source>
</evidence>
<dbReference type="Pfam" id="PF00383">
    <property type="entry name" value="dCMP_cyt_deam_1"/>
    <property type="match status" value="1"/>
</dbReference>
<evidence type="ECO:0000259" key="18">
    <source>
        <dbReference type="PROSITE" id="PS51747"/>
    </source>
</evidence>
<proteinExistence type="inferred from homology"/>
<evidence type="ECO:0000256" key="7">
    <source>
        <dbReference type="ARBA" id="ARBA00022723"/>
    </source>
</evidence>
<comment type="pathway">
    <text evidence="3 14">Cofactor biosynthesis; riboflavin biosynthesis; 5-amino-6-(D-ribitylamino)uracil from GTP: step 3/4.</text>
</comment>
<dbReference type="GO" id="GO:0008703">
    <property type="term" value="F:5-amino-6-(5-phosphoribosylamino)uracil reductase activity"/>
    <property type="evidence" value="ECO:0007669"/>
    <property type="project" value="UniProtKB-EC"/>
</dbReference>
<dbReference type="CDD" id="cd01284">
    <property type="entry name" value="Riboflavin_deaminase-reductase"/>
    <property type="match status" value="1"/>
</dbReference>
<dbReference type="OrthoDB" id="9800865at2"/>
<reference evidence="19 20" key="1">
    <citation type="submission" date="2014-11" db="EMBL/GenBank/DDBJ databases">
        <authorList>
            <person name="Urmite Genomes Urmite Genomes"/>
        </authorList>
    </citation>
    <scope>NUCLEOTIDE SEQUENCE [LARGE SCALE GENOMIC DNA]</scope>
    <source>
        <strain evidence="19 20">Oc5</strain>
    </source>
</reference>
<dbReference type="SUPFAM" id="SSF53927">
    <property type="entry name" value="Cytidine deaminase-like"/>
    <property type="match status" value="1"/>
</dbReference>
<evidence type="ECO:0000256" key="14">
    <source>
        <dbReference type="PIRNR" id="PIRNR006769"/>
    </source>
</evidence>
<dbReference type="GO" id="GO:0009231">
    <property type="term" value="P:riboflavin biosynthetic process"/>
    <property type="evidence" value="ECO:0007669"/>
    <property type="project" value="UniProtKB-UniPathway"/>
</dbReference>
<keyword evidence="20" id="KW-1185">Reference proteome</keyword>
<dbReference type="Gene3D" id="3.40.140.10">
    <property type="entry name" value="Cytidine Deaminase, domain 2"/>
    <property type="match status" value="1"/>
</dbReference>
<dbReference type="Pfam" id="PF01872">
    <property type="entry name" value="RibD_C"/>
    <property type="match status" value="1"/>
</dbReference>
<keyword evidence="14" id="KW-0378">Hydrolase</keyword>
<keyword evidence="11" id="KW-0511">Multifunctional enzyme</keyword>
<protein>
    <recommendedName>
        <fullName evidence="14">Riboflavin biosynthesis protein RibD</fullName>
    </recommendedName>
    <domain>
        <recommendedName>
            <fullName evidence="14">Diaminohydroxyphosphoribosylaminopyrimidine deaminase</fullName>
            <shortName evidence="14">DRAP deaminase</shortName>
            <ecNumber evidence="14">3.5.4.26</ecNumber>
        </recommendedName>
        <alternativeName>
            <fullName evidence="14">Riboflavin-specific deaminase</fullName>
        </alternativeName>
    </domain>
    <domain>
        <recommendedName>
            <fullName evidence="14">5-amino-6-(5-phosphoribosylamino)uracil reductase</fullName>
            <ecNumber evidence="14">1.1.1.193</ecNumber>
        </recommendedName>
        <alternativeName>
            <fullName evidence="14">HTP reductase</fullName>
        </alternativeName>
    </domain>
</protein>
<dbReference type="InterPro" id="IPR050765">
    <property type="entry name" value="Riboflavin_Biosynth_HTPR"/>
</dbReference>
<feature type="binding site" evidence="16">
    <location>
        <position position="201"/>
    </location>
    <ligand>
        <name>NADP(+)</name>
        <dbReference type="ChEBI" id="CHEBI:58349"/>
    </ligand>
</feature>
<dbReference type="EMBL" id="CDGG01000001">
    <property type="protein sequence ID" value="CEI81844.1"/>
    <property type="molecule type" value="Genomic_DNA"/>
</dbReference>
<dbReference type="PROSITE" id="PS00903">
    <property type="entry name" value="CYT_DCMP_DEAMINASES_1"/>
    <property type="match status" value="1"/>
</dbReference>
<feature type="binding site" evidence="17">
    <location>
        <position position="49"/>
    </location>
    <ligand>
        <name>Zn(2+)</name>
        <dbReference type="ChEBI" id="CHEBI:29105"/>
        <note>catalytic</note>
    </ligand>
</feature>
<name>A0A0A1MQ59_9BACI</name>
<feature type="binding site" evidence="16">
    <location>
        <begin position="287"/>
        <end position="293"/>
    </location>
    <ligand>
        <name>NADP(+)</name>
        <dbReference type="ChEBI" id="CHEBI:58349"/>
    </ligand>
</feature>
<evidence type="ECO:0000256" key="12">
    <source>
        <dbReference type="ARBA" id="ARBA00049861"/>
    </source>
</evidence>
<evidence type="ECO:0000256" key="8">
    <source>
        <dbReference type="ARBA" id="ARBA00022833"/>
    </source>
</evidence>
<evidence type="ECO:0000256" key="1">
    <source>
        <dbReference type="ARBA" id="ARBA00002151"/>
    </source>
</evidence>